<comment type="caution">
    <text evidence="1">The sequence shown here is derived from an EMBL/GenBank/DDBJ whole genome shotgun (WGS) entry which is preliminary data.</text>
</comment>
<name>A0ABR2XPZ4_9PEZI</name>
<dbReference type="EMBL" id="JARVKM010000031">
    <property type="protein sequence ID" value="KAK9775832.1"/>
    <property type="molecule type" value="Genomic_DNA"/>
</dbReference>
<protein>
    <submittedName>
        <fullName evidence="1">Zn(2)-C6 fungal-type domain-containing protein</fullName>
    </submittedName>
</protein>
<evidence type="ECO:0000313" key="1">
    <source>
        <dbReference type="EMBL" id="KAK9775832.1"/>
    </source>
</evidence>
<dbReference type="Proteomes" id="UP001465668">
    <property type="component" value="Unassembled WGS sequence"/>
</dbReference>
<sequence>MNFAYYVTARVMQCTEFLDCLETSQSRMRISDACNSEPWIMVFLGVTAGIDWGHCKSLNAYTVDLSGLLLACDLHSSNLAIGLWAQAWAKQRYREGCLEEGSFPVFQILQILQIINLEWRAGGMSTQFRSLLIMVAARASLTLP</sequence>
<organism evidence="1 2">
    <name type="scientific">Seiridium cardinale</name>
    <dbReference type="NCBI Taxonomy" id="138064"/>
    <lineage>
        <taxon>Eukaryota</taxon>
        <taxon>Fungi</taxon>
        <taxon>Dikarya</taxon>
        <taxon>Ascomycota</taxon>
        <taxon>Pezizomycotina</taxon>
        <taxon>Sordariomycetes</taxon>
        <taxon>Xylariomycetidae</taxon>
        <taxon>Amphisphaeriales</taxon>
        <taxon>Sporocadaceae</taxon>
        <taxon>Seiridium</taxon>
    </lineage>
</organism>
<gene>
    <name evidence="1" type="ORF">SCAR479_07357</name>
</gene>
<proteinExistence type="predicted"/>
<keyword evidence="2" id="KW-1185">Reference proteome</keyword>
<reference evidence="1 2" key="1">
    <citation type="submission" date="2024-02" db="EMBL/GenBank/DDBJ databases">
        <title>First draft genome assembly of two strains of Seiridium cardinale.</title>
        <authorList>
            <person name="Emiliani G."/>
            <person name="Scali E."/>
        </authorList>
    </citation>
    <scope>NUCLEOTIDE SEQUENCE [LARGE SCALE GENOMIC DNA]</scope>
    <source>
        <strain evidence="1 2">BM-138-000479</strain>
    </source>
</reference>
<evidence type="ECO:0000313" key="2">
    <source>
        <dbReference type="Proteomes" id="UP001465668"/>
    </source>
</evidence>
<accession>A0ABR2XPZ4</accession>